<feature type="non-terminal residue" evidence="13">
    <location>
        <position position="1"/>
    </location>
</feature>
<evidence type="ECO:0000256" key="10">
    <source>
        <dbReference type="ARBA" id="ARBA00023288"/>
    </source>
</evidence>
<dbReference type="InterPro" id="IPR005817">
    <property type="entry name" value="Wnt"/>
</dbReference>
<evidence type="ECO:0000256" key="5">
    <source>
        <dbReference type="ARBA" id="ARBA00022530"/>
    </source>
</evidence>
<evidence type="ECO:0000256" key="11">
    <source>
        <dbReference type="RuleBase" id="RU003500"/>
    </source>
</evidence>
<evidence type="ECO:0000256" key="7">
    <source>
        <dbReference type="ARBA" id="ARBA00022729"/>
    </source>
</evidence>
<dbReference type="InterPro" id="IPR043158">
    <property type="entry name" value="Wnt_C"/>
</dbReference>
<evidence type="ECO:0000256" key="6">
    <source>
        <dbReference type="ARBA" id="ARBA00022687"/>
    </source>
</evidence>
<keyword evidence="9" id="KW-0325">Glycoprotein</keyword>
<keyword evidence="3 11" id="KW-0217">Developmental protein</keyword>
<keyword evidence="7" id="KW-0732">Signal</keyword>
<dbReference type="AlphaFoldDB" id="A0AB34GVT7"/>
<dbReference type="GO" id="GO:0005615">
    <property type="term" value="C:extracellular space"/>
    <property type="evidence" value="ECO:0007669"/>
    <property type="project" value="TreeGrafter"/>
</dbReference>
<keyword evidence="8" id="KW-1015">Disulfide bond</keyword>
<protein>
    <recommendedName>
        <fullName evidence="11">Protein Wnt</fullName>
    </recommendedName>
</protein>
<reference evidence="13 14" key="1">
    <citation type="submission" date="2022-11" db="EMBL/GenBank/DDBJ databases">
        <title>Whole genome sequence of Eschrichtius robustus ER-17-0199.</title>
        <authorList>
            <person name="Bruniche-Olsen A."/>
            <person name="Black A.N."/>
            <person name="Fields C.J."/>
            <person name="Walden K."/>
            <person name="Dewoody J.A."/>
        </authorList>
    </citation>
    <scope>NUCLEOTIDE SEQUENCE [LARGE SCALE GENOMIC DNA]</scope>
    <source>
        <strain evidence="13">ER-17-0199</strain>
        <tissue evidence="13">Blubber</tissue>
    </source>
</reference>
<dbReference type="InterPro" id="IPR013304">
    <property type="entry name" value="Wnt16"/>
</dbReference>
<keyword evidence="10" id="KW-0449">Lipoprotein</keyword>
<dbReference type="PROSITE" id="PS00246">
    <property type="entry name" value="WNT1"/>
    <property type="match status" value="1"/>
</dbReference>
<dbReference type="InterPro" id="IPR018161">
    <property type="entry name" value="Wnt_CS"/>
</dbReference>
<dbReference type="GO" id="GO:0030182">
    <property type="term" value="P:neuron differentiation"/>
    <property type="evidence" value="ECO:0007669"/>
    <property type="project" value="TreeGrafter"/>
</dbReference>
<gene>
    <name evidence="13" type="ORF">J1605_009675</name>
</gene>
<dbReference type="PANTHER" id="PTHR12027:SF70">
    <property type="entry name" value="PROTEIN WNT-16"/>
    <property type="match status" value="1"/>
</dbReference>
<evidence type="ECO:0000313" key="13">
    <source>
        <dbReference type="EMBL" id="KAJ8783067.1"/>
    </source>
</evidence>
<evidence type="ECO:0000313" key="14">
    <source>
        <dbReference type="Proteomes" id="UP001159641"/>
    </source>
</evidence>
<evidence type="ECO:0000256" key="1">
    <source>
        <dbReference type="ARBA" id="ARBA00004498"/>
    </source>
</evidence>
<keyword evidence="5" id="KW-0272">Extracellular matrix</keyword>
<comment type="subcellular location">
    <subcellularLocation>
        <location evidence="1 11">Secreted</location>
        <location evidence="1 11">Extracellular space</location>
        <location evidence="1 11">Extracellular matrix</location>
    </subcellularLocation>
</comment>
<keyword evidence="4" id="KW-0964">Secreted</keyword>
<dbReference type="PRINTS" id="PR01349">
    <property type="entry name" value="WNTPROTEIN"/>
</dbReference>
<dbReference type="GO" id="GO:0005109">
    <property type="term" value="F:frizzled binding"/>
    <property type="evidence" value="ECO:0007669"/>
    <property type="project" value="TreeGrafter"/>
</dbReference>
<comment type="function">
    <text evidence="11">Ligand for members of the frizzled family of seven transmembrane receptors.</text>
</comment>
<dbReference type="GO" id="GO:0060070">
    <property type="term" value="P:canonical Wnt signaling pathway"/>
    <property type="evidence" value="ECO:0007669"/>
    <property type="project" value="TreeGrafter"/>
</dbReference>
<evidence type="ECO:0000256" key="2">
    <source>
        <dbReference type="ARBA" id="ARBA00005683"/>
    </source>
</evidence>
<dbReference type="EMBL" id="JAIQCJ010002089">
    <property type="protein sequence ID" value="KAJ8783067.1"/>
    <property type="molecule type" value="Genomic_DNA"/>
</dbReference>
<evidence type="ECO:0000256" key="3">
    <source>
        <dbReference type="ARBA" id="ARBA00022473"/>
    </source>
</evidence>
<comment type="similarity">
    <text evidence="2 11">Belongs to the Wnt family.</text>
</comment>
<feature type="compositionally biased region" description="Basic and acidic residues" evidence="12">
    <location>
        <begin position="1"/>
        <end position="11"/>
    </location>
</feature>
<keyword evidence="14" id="KW-1185">Reference proteome</keyword>
<dbReference type="FunFam" id="3.30.2460.20:FF:000001">
    <property type="entry name" value="Wnt homolog"/>
    <property type="match status" value="1"/>
</dbReference>
<dbReference type="CDD" id="cd19344">
    <property type="entry name" value="Wnt_Wnt16"/>
    <property type="match status" value="1"/>
</dbReference>
<organism evidence="13 14">
    <name type="scientific">Eschrichtius robustus</name>
    <name type="common">California gray whale</name>
    <name type="synonym">Eschrichtius gibbosus</name>
    <dbReference type="NCBI Taxonomy" id="9764"/>
    <lineage>
        <taxon>Eukaryota</taxon>
        <taxon>Metazoa</taxon>
        <taxon>Chordata</taxon>
        <taxon>Craniata</taxon>
        <taxon>Vertebrata</taxon>
        <taxon>Euteleostomi</taxon>
        <taxon>Mammalia</taxon>
        <taxon>Eutheria</taxon>
        <taxon>Laurasiatheria</taxon>
        <taxon>Artiodactyla</taxon>
        <taxon>Whippomorpha</taxon>
        <taxon>Cetacea</taxon>
        <taxon>Mysticeti</taxon>
        <taxon>Eschrichtiidae</taxon>
        <taxon>Eschrichtius</taxon>
    </lineage>
</organism>
<dbReference type="SMART" id="SM00097">
    <property type="entry name" value="WNT1"/>
    <property type="match status" value="1"/>
</dbReference>
<sequence>EERSGTQDLDRLSGNSGPERPPRSLLSANGSLRSRDDEMRGRCWANQAPGAARGRRWEERPGAMETELHQQKFLTLECEGRSRISCTSSTRLGRSAPGYFPNFLTLLPAREAAESPYYGWPFYVVCREKGGEGHLGAGELTSVLVGLWLGRVKEEWLGLGDSMRGPWTEQRSWDCPACARCGQPCSRCSPAEPKETGWQRLTLGAAVSYRWLGIASFGVPEKLGCANLPLNSRQKELCKRKPYLLPSICEGARLGIQECRSQFRYERWNCLVAAAAPPDASPLFGYELSSGTKETAFIYAVMAAGLVHSVTRSCSAGNMTECSCDTTLQNGGSASEGWHWGGCSDDVQYGMWFSRKFLDFPIRNTTGKESKVLLAMNLHNNEAGRQAVAKLMSLECRCHGVSGSCAVKTCWKTMSSFEKIGRLLKDKYENSVQISDKIKRKMHRREKEQRKIPIHKDDLLYVNKSPNYCVEDKKLGIPGTQGRECNRTSEGADGCNLLCCGRGYNTHVVRHVERCECKFIWCCYVRCRRCESMTDVHTCK</sequence>
<evidence type="ECO:0000256" key="4">
    <source>
        <dbReference type="ARBA" id="ARBA00022525"/>
    </source>
</evidence>
<evidence type="ECO:0000256" key="12">
    <source>
        <dbReference type="SAM" id="MobiDB-lite"/>
    </source>
</evidence>
<dbReference type="Pfam" id="PF00110">
    <property type="entry name" value="wnt"/>
    <property type="match status" value="1"/>
</dbReference>
<dbReference type="PANTHER" id="PTHR12027">
    <property type="entry name" value="WNT RELATED"/>
    <property type="match status" value="1"/>
</dbReference>
<dbReference type="Gene3D" id="3.30.2460.20">
    <property type="match status" value="1"/>
</dbReference>
<dbReference type="Proteomes" id="UP001159641">
    <property type="component" value="Unassembled WGS sequence"/>
</dbReference>
<dbReference type="GO" id="GO:0045165">
    <property type="term" value="P:cell fate commitment"/>
    <property type="evidence" value="ECO:0007669"/>
    <property type="project" value="TreeGrafter"/>
</dbReference>
<evidence type="ECO:0000256" key="9">
    <source>
        <dbReference type="ARBA" id="ARBA00023180"/>
    </source>
</evidence>
<dbReference type="GO" id="GO:0005125">
    <property type="term" value="F:cytokine activity"/>
    <property type="evidence" value="ECO:0007669"/>
    <property type="project" value="TreeGrafter"/>
</dbReference>
<evidence type="ECO:0000256" key="8">
    <source>
        <dbReference type="ARBA" id="ARBA00023157"/>
    </source>
</evidence>
<comment type="caution">
    <text evidence="13">The sequence shown here is derived from an EMBL/GenBank/DDBJ whole genome shotgun (WGS) entry which is preliminary data.</text>
</comment>
<name>A0AB34GVT7_ESCRO</name>
<feature type="region of interest" description="Disordered" evidence="12">
    <location>
        <begin position="1"/>
        <end position="40"/>
    </location>
</feature>
<keyword evidence="6 11" id="KW-0879">Wnt signaling pathway</keyword>
<dbReference type="PRINTS" id="PR01895">
    <property type="entry name" value="WNT16PROTEIN"/>
</dbReference>
<proteinExistence type="inferred from homology"/>
<accession>A0AB34GVT7</accession>